<reference evidence="3 4" key="1">
    <citation type="submission" date="2016-11" db="EMBL/GenBank/DDBJ databases">
        <authorList>
            <person name="Jaros S."/>
            <person name="Januszkiewicz K."/>
            <person name="Wedrychowicz H."/>
        </authorList>
    </citation>
    <scope>NUCLEOTIDE SEQUENCE [LARGE SCALE GENOMIC DNA]</scope>
    <source>
        <strain evidence="3 4">DSM 8605</strain>
    </source>
</reference>
<dbReference type="EMBL" id="FQXM01000015">
    <property type="protein sequence ID" value="SHH82497.1"/>
    <property type="molecule type" value="Genomic_DNA"/>
</dbReference>
<name>A0A1M5W4U4_9CLOT</name>
<keyword evidence="1" id="KW-0812">Transmembrane</keyword>
<dbReference type="SUPFAM" id="SSF103190">
    <property type="entry name" value="Sensory domain-like"/>
    <property type="match status" value="1"/>
</dbReference>
<keyword evidence="4" id="KW-1185">Reference proteome</keyword>
<gene>
    <name evidence="3" type="ORF">SAMN02745207_02667</name>
</gene>
<dbReference type="Proteomes" id="UP000184447">
    <property type="component" value="Unassembled WGS sequence"/>
</dbReference>
<dbReference type="Gene3D" id="3.30.450.20">
    <property type="entry name" value="PAS domain"/>
    <property type="match status" value="2"/>
</dbReference>
<proteinExistence type="predicted"/>
<dbReference type="InterPro" id="IPR029787">
    <property type="entry name" value="Nucleotide_cyclase"/>
</dbReference>
<dbReference type="Gene3D" id="3.20.20.450">
    <property type="entry name" value="EAL domain"/>
    <property type="match status" value="1"/>
</dbReference>
<keyword evidence="1" id="KW-0472">Membrane</keyword>
<dbReference type="SUPFAM" id="SSF141868">
    <property type="entry name" value="EAL domain-like"/>
    <property type="match status" value="1"/>
</dbReference>
<keyword evidence="1" id="KW-1133">Transmembrane helix</keyword>
<dbReference type="InterPro" id="IPR043128">
    <property type="entry name" value="Rev_trsase/Diguanyl_cyclase"/>
</dbReference>
<dbReference type="PANTHER" id="PTHR33121">
    <property type="entry name" value="CYCLIC DI-GMP PHOSPHODIESTERASE PDEF"/>
    <property type="match status" value="1"/>
</dbReference>
<dbReference type="CDD" id="cd01948">
    <property type="entry name" value="EAL"/>
    <property type="match status" value="1"/>
</dbReference>
<feature type="transmembrane region" description="Helical" evidence="1">
    <location>
        <begin position="301"/>
        <end position="319"/>
    </location>
</feature>
<feature type="domain" description="EAL" evidence="2">
    <location>
        <begin position="496"/>
        <end position="738"/>
    </location>
</feature>
<dbReference type="PROSITE" id="PS50883">
    <property type="entry name" value="EAL"/>
    <property type="match status" value="1"/>
</dbReference>
<dbReference type="Pfam" id="PF00563">
    <property type="entry name" value="EAL"/>
    <property type="match status" value="1"/>
</dbReference>
<dbReference type="AlphaFoldDB" id="A0A1M5W4U4"/>
<dbReference type="SMART" id="SM00052">
    <property type="entry name" value="EAL"/>
    <property type="match status" value="1"/>
</dbReference>
<dbReference type="STRING" id="1121316.SAMN02745207_02667"/>
<dbReference type="InterPro" id="IPR001633">
    <property type="entry name" value="EAL_dom"/>
</dbReference>
<feature type="transmembrane region" description="Helical" evidence="1">
    <location>
        <begin position="20"/>
        <end position="45"/>
    </location>
</feature>
<dbReference type="InterPro" id="IPR029151">
    <property type="entry name" value="Sensor-like_sf"/>
</dbReference>
<dbReference type="SUPFAM" id="SSF55073">
    <property type="entry name" value="Nucleotide cyclase"/>
    <property type="match status" value="1"/>
</dbReference>
<accession>A0A1M5W4U4</accession>
<evidence type="ECO:0000259" key="2">
    <source>
        <dbReference type="PROSITE" id="PS50883"/>
    </source>
</evidence>
<dbReference type="Pfam" id="PF22673">
    <property type="entry name" value="MCP-like_PDC_1"/>
    <property type="match status" value="1"/>
</dbReference>
<dbReference type="CDD" id="cd12913">
    <property type="entry name" value="PDC1_MCP_like"/>
    <property type="match status" value="1"/>
</dbReference>
<sequence length="738" mass="85673">MGFYNMNKFSLTRKQKQHLLYSSIASIMLILIFVLIIKVFSNYVIKQTKDSMKKTATDYSLFFDQEIKSSMFFIQILGDSLSNELISTDYPSLTNIFSETNSSNYMISSLYFIYNDSGLGIDSKGEISLINISVDLRQRPWYVNAINSNSPVLSDSYKDINTDKTCITISYAIKKDGDIVGVLSADMFVDSLNNYYNTILSNEVHDIYVLSSNNSILIHKNKDFISNSFNEILNNESSNNFFGIDAFPLKNIEETQTSTFLHYININNEKKLAYYTTSSFSWKILCVSNYTNILLANSREFVLIILFSFFIYVCIIWVINLNINKSYKFDAYTGLYTMNELISFLKKKSLTSKSYTTLFISIINLETLRNFFNSEFEENILLEYTNIIKTIFSKECRIVKGRNDTFILYFYHPYKKNIRFLIEKGISELSNTTFKINNDSIKLTSSFTTIDFTSEEIEDIKNILPNCEEIINKQKFSPNTLIQLNYTDLTKEENKNKKKLLIIQEALKNKSIIPFYQPILDIQNNKIAKYEVLMRINKDSEYLAPYPFIVLAEKYNLIEEIDLCVLEKSLIYKNTIDLEDKLVFSFNISGKALNDDTYLRKATKLVDKYSINHKNIEFEITETENINNLDILRKNICKYKDKSYKFSIDDFGIAYSSISYLKNIPADYLKIDGSFIKDINEKEENLYLVKAIVAMAKGYKKKTIAEFVESEDILVTLKEIGVDYAQGYFIDKPKEKIQ</sequence>
<dbReference type="GO" id="GO:0071111">
    <property type="term" value="F:cyclic-guanylate-specific phosphodiesterase activity"/>
    <property type="evidence" value="ECO:0007669"/>
    <property type="project" value="InterPro"/>
</dbReference>
<evidence type="ECO:0000313" key="4">
    <source>
        <dbReference type="Proteomes" id="UP000184447"/>
    </source>
</evidence>
<protein>
    <submittedName>
        <fullName evidence="3">EAL domain, c-di-GMP-specific phosphodiesterase class I (Or its enzymatically inactive variant)</fullName>
    </submittedName>
</protein>
<dbReference type="InterPro" id="IPR050706">
    <property type="entry name" value="Cyclic-di-GMP_PDE-like"/>
</dbReference>
<organism evidence="3 4">
    <name type="scientific">Clostridium grantii DSM 8605</name>
    <dbReference type="NCBI Taxonomy" id="1121316"/>
    <lineage>
        <taxon>Bacteria</taxon>
        <taxon>Bacillati</taxon>
        <taxon>Bacillota</taxon>
        <taxon>Clostridia</taxon>
        <taxon>Eubacteriales</taxon>
        <taxon>Clostridiaceae</taxon>
        <taxon>Clostridium</taxon>
    </lineage>
</organism>
<dbReference type="Gene3D" id="3.30.70.270">
    <property type="match status" value="1"/>
</dbReference>
<evidence type="ECO:0000313" key="3">
    <source>
        <dbReference type="EMBL" id="SHH82497.1"/>
    </source>
</evidence>
<dbReference type="PANTHER" id="PTHR33121:SF71">
    <property type="entry name" value="OXYGEN SENSOR PROTEIN DOSP"/>
    <property type="match status" value="1"/>
</dbReference>
<evidence type="ECO:0000256" key="1">
    <source>
        <dbReference type="SAM" id="Phobius"/>
    </source>
</evidence>
<dbReference type="InterPro" id="IPR035919">
    <property type="entry name" value="EAL_sf"/>
</dbReference>